<sequence>MKTRTRKSTRRNLKRYNAGNSFRKLSLMEEDVVERVPRGVKRLDFTNILQPVKGQLDEYFDNSCKNKPIFSVDPIRFSPDKEQNPQETMLARLKLNKGKMKKYMRNYDINKIREHRIMNSFTVGRKISAKENSDNRINSAIDLLIAREAKKADSYLKAGIVKKKEINNIMPKKKVFESDNFGTRTDKFYKSIAEELIQNDIKRENQKRGFKRKGKKGSPKVKFKYANSKKSGANNDSFHMSMETSTKSIWNLIKPIKLNKKKNKAKKCKKTIILDSIKFSKRMENLTKAKKISQIKRIFGEKYPVDPEADAQELDGILKSPSIRKPKFKLFYSRNRSMDEKSIKVSTPSVKNASCDSSILEKFLEKKLKDFEVSAHKKTSYVAYTPCVNTPSNVKEIFEKTRFPKNKASSKRVSICDDSCLQKLKSNDLVGKNPGSSYVSSSTKAVSSTFWNTFFDSKKSVEAALAL</sequence>
<dbReference type="EMBL" id="CAMPGE010029204">
    <property type="protein sequence ID" value="CAI2386677.1"/>
    <property type="molecule type" value="Genomic_DNA"/>
</dbReference>
<comment type="caution">
    <text evidence="1">The sequence shown here is derived from an EMBL/GenBank/DDBJ whole genome shotgun (WGS) entry which is preliminary data.</text>
</comment>
<evidence type="ECO:0000313" key="1">
    <source>
        <dbReference type="EMBL" id="CAI2386677.1"/>
    </source>
</evidence>
<proteinExistence type="predicted"/>
<accession>A0AAD2DA40</accession>
<organism evidence="1 2">
    <name type="scientific">Euplotes crassus</name>
    <dbReference type="NCBI Taxonomy" id="5936"/>
    <lineage>
        <taxon>Eukaryota</taxon>
        <taxon>Sar</taxon>
        <taxon>Alveolata</taxon>
        <taxon>Ciliophora</taxon>
        <taxon>Intramacronucleata</taxon>
        <taxon>Spirotrichea</taxon>
        <taxon>Hypotrichia</taxon>
        <taxon>Euplotida</taxon>
        <taxon>Euplotidae</taxon>
        <taxon>Moneuplotes</taxon>
    </lineage>
</organism>
<protein>
    <submittedName>
        <fullName evidence="1">Uncharacterized protein</fullName>
    </submittedName>
</protein>
<evidence type="ECO:0000313" key="2">
    <source>
        <dbReference type="Proteomes" id="UP001295684"/>
    </source>
</evidence>
<reference evidence="1" key="1">
    <citation type="submission" date="2023-07" db="EMBL/GenBank/DDBJ databases">
        <authorList>
            <consortium name="AG Swart"/>
            <person name="Singh M."/>
            <person name="Singh A."/>
            <person name="Seah K."/>
            <person name="Emmerich C."/>
        </authorList>
    </citation>
    <scope>NUCLEOTIDE SEQUENCE</scope>
    <source>
        <strain evidence="1">DP1</strain>
    </source>
</reference>
<dbReference type="AlphaFoldDB" id="A0AAD2DA40"/>
<keyword evidence="2" id="KW-1185">Reference proteome</keyword>
<dbReference type="Proteomes" id="UP001295684">
    <property type="component" value="Unassembled WGS sequence"/>
</dbReference>
<gene>
    <name evidence="1" type="ORF">ECRASSUSDP1_LOCUS28301</name>
</gene>
<name>A0AAD2DA40_EUPCR</name>